<gene>
    <name evidence="14" type="ORF">H5410_047275</name>
</gene>
<comment type="similarity">
    <text evidence="3 13">Belongs to the cytochrome P450 family.</text>
</comment>
<evidence type="ECO:0000256" key="10">
    <source>
        <dbReference type="ARBA" id="ARBA00023033"/>
    </source>
</evidence>
<keyword evidence="7" id="KW-1133">Transmembrane helix</keyword>
<dbReference type="PRINTS" id="PR00385">
    <property type="entry name" value="P450"/>
</dbReference>
<name>A0A9J5XEM0_SOLCO</name>
<evidence type="ECO:0000256" key="12">
    <source>
        <dbReference type="PIRSR" id="PIRSR602401-1"/>
    </source>
</evidence>
<keyword evidence="10 13" id="KW-0503">Monooxygenase</keyword>
<comment type="caution">
    <text evidence="14">The sequence shown here is derived from an EMBL/GenBank/DDBJ whole genome shotgun (WGS) entry which is preliminary data.</text>
</comment>
<keyword evidence="9 12" id="KW-0408">Iron</keyword>
<feature type="binding site" description="axial binding residue" evidence="12">
    <location>
        <position position="402"/>
    </location>
    <ligand>
        <name>heme</name>
        <dbReference type="ChEBI" id="CHEBI:30413"/>
    </ligand>
    <ligandPart>
        <name>Fe</name>
        <dbReference type="ChEBI" id="CHEBI:18248"/>
    </ligandPart>
</feature>
<proteinExistence type="inferred from homology"/>
<dbReference type="GO" id="GO:0016705">
    <property type="term" value="F:oxidoreductase activity, acting on paired donors, with incorporation or reduction of molecular oxygen"/>
    <property type="evidence" value="ECO:0007669"/>
    <property type="project" value="InterPro"/>
</dbReference>
<dbReference type="InterPro" id="IPR036396">
    <property type="entry name" value="Cyt_P450_sf"/>
</dbReference>
<dbReference type="SUPFAM" id="SSF48264">
    <property type="entry name" value="Cytochrome P450"/>
    <property type="match status" value="1"/>
</dbReference>
<evidence type="ECO:0000256" key="3">
    <source>
        <dbReference type="ARBA" id="ARBA00010617"/>
    </source>
</evidence>
<dbReference type="InterPro" id="IPR002401">
    <property type="entry name" value="Cyt_P450_E_grp-I"/>
</dbReference>
<evidence type="ECO:0000256" key="11">
    <source>
        <dbReference type="ARBA" id="ARBA00023136"/>
    </source>
</evidence>
<evidence type="ECO:0000256" key="7">
    <source>
        <dbReference type="ARBA" id="ARBA00022989"/>
    </source>
</evidence>
<evidence type="ECO:0000256" key="5">
    <source>
        <dbReference type="ARBA" id="ARBA00022692"/>
    </source>
</evidence>
<dbReference type="OrthoDB" id="2789670at2759"/>
<reference evidence="14 15" key="1">
    <citation type="submission" date="2020-09" db="EMBL/GenBank/DDBJ databases">
        <title>De no assembly of potato wild relative species, Solanum commersonii.</title>
        <authorList>
            <person name="Cho K."/>
        </authorList>
    </citation>
    <scope>NUCLEOTIDE SEQUENCE [LARGE SCALE GENOMIC DNA]</scope>
    <source>
        <strain evidence="14">LZ3.2</strain>
        <tissue evidence="14">Leaf</tissue>
    </source>
</reference>
<keyword evidence="4 12" id="KW-0349">Heme</keyword>
<keyword evidence="15" id="KW-1185">Reference proteome</keyword>
<dbReference type="FunFam" id="1.10.630.10:FF:000126">
    <property type="entry name" value="Predicted protein"/>
    <property type="match status" value="1"/>
</dbReference>
<keyword evidence="8 13" id="KW-0560">Oxidoreductase</keyword>
<protein>
    <recommendedName>
        <fullName evidence="16">Geraniol 10-hydroxylase</fullName>
    </recommendedName>
</protein>
<dbReference type="PRINTS" id="PR00463">
    <property type="entry name" value="EP450I"/>
</dbReference>
<sequence length="446" mass="50362">MAPVTLGSILNTFNWKLYAGNIAPKDLDMEEKFGLTYTGKSSTSVSYPCSTVECCPCQHTLNIREQINNILYVIYKRSKRVAPGPFPLPIIGILHLLGDKPHISLTQLAKKHGPIMNLKLGQVNTVVISSSVLAKQVMQKQDLSFSSRSVPDTIYACNESDFSVIWLPEIKDLVWNIMVEAGKPNLVDYFPFLRRIDPQGRRRRMTNHFTKVQLMNGLIDERLNERKMGNHTNGDVLDSLLNICPQEIDRNHIEHLFLDMFVAGSDTTSNTLEWAMAELLKNPHTLEKAQEELAQVIGRGKLIDEADVAKLSYLRCVVKETFRLHPLAPFLIPRKAVEDVEFCGYIIPKDSQVLVNIWAIGHDSSLWEDPLDFKPERFWELDIDVRGQDFELILFGVGRRICPGLPLAIKMVPLQGGIALNDLDMEEKFVITLAKAQPLLAIPVPL</sequence>
<dbReference type="Pfam" id="PF00067">
    <property type="entry name" value="p450"/>
    <property type="match status" value="2"/>
</dbReference>
<dbReference type="AlphaFoldDB" id="A0A9J5XEM0"/>
<comment type="subcellular location">
    <subcellularLocation>
        <location evidence="2">Membrane</location>
    </subcellularLocation>
</comment>
<dbReference type="InterPro" id="IPR001128">
    <property type="entry name" value="Cyt_P450"/>
</dbReference>
<keyword evidence="5" id="KW-0812">Transmembrane</keyword>
<comment type="cofactor">
    <cofactor evidence="1 12">
        <name>heme</name>
        <dbReference type="ChEBI" id="CHEBI:30413"/>
    </cofactor>
</comment>
<keyword evidence="11" id="KW-0472">Membrane</keyword>
<dbReference type="PROSITE" id="PS00086">
    <property type="entry name" value="CYTOCHROME_P450"/>
    <property type="match status" value="1"/>
</dbReference>
<dbReference type="PANTHER" id="PTHR47950:SF4">
    <property type="entry name" value="GERANIOL 8-HYDROXYLASE-LIKE"/>
    <property type="match status" value="1"/>
</dbReference>
<dbReference type="GO" id="GO:0005506">
    <property type="term" value="F:iron ion binding"/>
    <property type="evidence" value="ECO:0007669"/>
    <property type="project" value="InterPro"/>
</dbReference>
<dbReference type="InterPro" id="IPR017972">
    <property type="entry name" value="Cyt_P450_CS"/>
</dbReference>
<evidence type="ECO:0000256" key="6">
    <source>
        <dbReference type="ARBA" id="ARBA00022723"/>
    </source>
</evidence>
<evidence type="ECO:0008006" key="16">
    <source>
        <dbReference type="Google" id="ProtNLM"/>
    </source>
</evidence>
<dbReference type="GO" id="GO:0020037">
    <property type="term" value="F:heme binding"/>
    <property type="evidence" value="ECO:0007669"/>
    <property type="project" value="InterPro"/>
</dbReference>
<dbReference type="PANTHER" id="PTHR47950">
    <property type="entry name" value="CYTOCHROME P450, FAMILY 76, SUBFAMILY C, POLYPEPTIDE 5-RELATED"/>
    <property type="match status" value="1"/>
</dbReference>
<evidence type="ECO:0000313" key="15">
    <source>
        <dbReference type="Proteomes" id="UP000824120"/>
    </source>
</evidence>
<evidence type="ECO:0000256" key="8">
    <source>
        <dbReference type="ARBA" id="ARBA00023002"/>
    </source>
</evidence>
<evidence type="ECO:0000313" key="14">
    <source>
        <dbReference type="EMBL" id="KAG5586841.1"/>
    </source>
</evidence>
<evidence type="ECO:0000256" key="2">
    <source>
        <dbReference type="ARBA" id="ARBA00004370"/>
    </source>
</evidence>
<keyword evidence="6 12" id="KW-0479">Metal-binding</keyword>
<dbReference type="Gene3D" id="1.10.630.10">
    <property type="entry name" value="Cytochrome P450"/>
    <property type="match status" value="2"/>
</dbReference>
<dbReference type="GO" id="GO:0004497">
    <property type="term" value="F:monooxygenase activity"/>
    <property type="evidence" value="ECO:0007669"/>
    <property type="project" value="UniProtKB-KW"/>
</dbReference>
<evidence type="ECO:0000256" key="9">
    <source>
        <dbReference type="ARBA" id="ARBA00023004"/>
    </source>
</evidence>
<dbReference type="EMBL" id="JACXVP010000009">
    <property type="protein sequence ID" value="KAG5586841.1"/>
    <property type="molecule type" value="Genomic_DNA"/>
</dbReference>
<evidence type="ECO:0000256" key="13">
    <source>
        <dbReference type="RuleBase" id="RU000461"/>
    </source>
</evidence>
<evidence type="ECO:0000256" key="4">
    <source>
        <dbReference type="ARBA" id="ARBA00022617"/>
    </source>
</evidence>
<dbReference type="Proteomes" id="UP000824120">
    <property type="component" value="Chromosome 9"/>
</dbReference>
<dbReference type="GO" id="GO:0016020">
    <property type="term" value="C:membrane"/>
    <property type="evidence" value="ECO:0007669"/>
    <property type="project" value="UniProtKB-SubCell"/>
</dbReference>
<organism evidence="14 15">
    <name type="scientific">Solanum commersonii</name>
    <name type="common">Commerson's wild potato</name>
    <name type="synonym">Commerson's nightshade</name>
    <dbReference type="NCBI Taxonomy" id="4109"/>
    <lineage>
        <taxon>Eukaryota</taxon>
        <taxon>Viridiplantae</taxon>
        <taxon>Streptophyta</taxon>
        <taxon>Embryophyta</taxon>
        <taxon>Tracheophyta</taxon>
        <taxon>Spermatophyta</taxon>
        <taxon>Magnoliopsida</taxon>
        <taxon>eudicotyledons</taxon>
        <taxon>Gunneridae</taxon>
        <taxon>Pentapetalae</taxon>
        <taxon>asterids</taxon>
        <taxon>lamiids</taxon>
        <taxon>Solanales</taxon>
        <taxon>Solanaceae</taxon>
        <taxon>Solanoideae</taxon>
        <taxon>Solaneae</taxon>
        <taxon>Solanum</taxon>
    </lineage>
</organism>
<evidence type="ECO:0000256" key="1">
    <source>
        <dbReference type="ARBA" id="ARBA00001971"/>
    </source>
</evidence>
<accession>A0A9J5XEM0</accession>